<feature type="transmembrane region" description="Helical" evidence="1">
    <location>
        <begin position="21"/>
        <end position="40"/>
    </location>
</feature>
<name>A0A9I9EGN3_CUCME</name>
<dbReference type="AlphaFoldDB" id="A0A9I9EGN3"/>
<dbReference type="EnsemblPlants" id="MELO3C033500.2.1">
    <property type="protein sequence ID" value="MELO3C033500.2.1"/>
    <property type="gene ID" value="MELO3C033500.2"/>
</dbReference>
<reference evidence="2" key="1">
    <citation type="submission" date="2023-03" db="UniProtKB">
        <authorList>
            <consortium name="EnsemblPlants"/>
        </authorList>
    </citation>
    <scope>IDENTIFICATION</scope>
</reference>
<organism evidence="2">
    <name type="scientific">Cucumis melo</name>
    <name type="common">Muskmelon</name>
    <dbReference type="NCBI Taxonomy" id="3656"/>
    <lineage>
        <taxon>Eukaryota</taxon>
        <taxon>Viridiplantae</taxon>
        <taxon>Streptophyta</taxon>
        <taxon>Embryophyta</taxon>
        <taxon>Tracheophyta</taxon>
        <taxon>Spermatophyta</taxon>
        <taxon>Magnoliopsida</taxon>
        <taxon>eudicotyledons</taxon>
        <taxon>Gunneridae</taxon>
        <taxon>Pentapetalae</taxon>
        <taxon>rosids</taxon>
        <taxon>fabids</taxon>
        <taxon>Cucurbitales</taxon>
        <taxon>Cucurbitaceae</taxon>
        <taxon>Benincaseae</taxon>
        <taxon>Cucumis</taxon>
    </lineage>
</organism>
<accession>A0A9I9EGN3</accession>
<sequence>MATGISGDSCFHNKMRLKNETAFAILLYFFGFVPVPPMVIQNDDWTWEDLCHYLYKEKAFDNIAIVLSPELGSPACANDISKMIEAISG</sequence>
<proteinExistence type="predicted"/>
<protein>
    <submittedName>
        <fullName evidence="2">Uncharacterized protein</fullName>
    </submittedName>
</protein>
<evidence type="ECO:0000256" key="1">
    <source>
        <dbReference type="SAM" id="Phobius"/>
    </source>
</evidence>
<evidence type="ECO:0000313" key="2">
    <source>
        <dbReference type="EnsemblPlants" id="MELO3C033500.2.1"/>
    </source>
</evidence>
<keyword evidence="1" id="KW-1133">Transmembrane helix</keyword>
<dbReference type="Gramene" id="MELO3C033500.2.1">
    <property type="protein sequence ID" value="MELO3C033500.2.1"/>
    <property type="gene ID" value="MELO3C033500.2"/>
</dbReference>
<keyword evidence="1" id="KW-0472">Membrane</keyword>
<keyword evidence="1" id="KW-0812">Transmembrane</keyword>